<dbReference type="AlphaFoldDB" id="A0A1J4QGN6"/>
<reference evidence="2 3" key="1">
    <citation type="submission" date="2016-07" db="EMBL/GenBank/DDBJ databases">
        <title>Draft Genome Sequence of Oceanisphaera psychrotolerans, isolated from coastal sediment samples.</title>
        <authorList>
            <person name="Zhuo S."/>
            <person name="Ruan Z."/>
        </authorList>
    </citation>
    <scope>NUCLEOTIDE SEQUENCE [LARGE SCALE GENOMIC DNA]</scope>
    <source>
        <strain evidence="2 3">LAM-WHM-ZC</strain>
    </source>
</reference>
<evidence type="ECO:0000313" key="2">
    <source>
        <dbReference type="EMBL" id="OIN11922.1"/>
    </source>
</evidence>
<feature type="transmembrane region" description="Helical" evidence="1">
    <location>
        <begin position="6"/>
        <end position="24"/>
    </location>
</feature>
<organism evidence="2 3">
    <name type="scientific">Oceanisphaera psychrotolerans</name>
    <dbReference type="NCBI Taxonomy" id="1414654"/>
    <lineage>
        <taxon>Bacteria</taxon>
        <taxon>Pseudomonadati</taxon>
        <taxon>Pseudomonadota</taxon>
        <taxon>Gammaproteobacteria</taxon>
        <taxon>Aeromonadales</taxon>
        <taxon>Aeromonadaceae</taxon>
        <taxon>Oceanisphaera</taxon>
    </lineage>
</organism>
<dbReference type="STRING" id="1414654.BFR47_11970"/>
<dbReference type="Proteomes" id="UP000243073">
    <property type="component" value="Unassembled WGS sequence"/>
</dbReference>
<keyword evidence="3" id="KW-1185">Reference proteome</keyword>
<name>A0A1J4QGN6_9GAMM</name>
<keyword evidence="1" id="KW-1133">Transmembrane helix</keyword>
<dbReference type="Pfam" id="PF11120">
    <property type="entry name" value="CBP_BcsF"/>
    <property type="match status" value="1"/>
</dbReference>
<proteinExistence type="predicted"/>
<evidence type="ECO:0000256" key="1">
    <source>
        <dbReference type="SAM" id="Phobius"/>
    </source>
</evidence>
<evidence type="ECO:0000313" key="3">
    <source>
        <dbReference type="Proteomes" id="UP000243073"/>
    </source>
</evidence>
<gene>
    <name evidence="2" type="ORF">BFR47_11970</name>
</gene>
<dbReference type="InterPro" id="IPR019995">
    <property type="entry name" value="Cellulose_BcsF/YhjT"/>
</dbReference>
<comment type="caution">
    <text evidence="2">The sequence shown here is derived from an EMBL/GenBank/DDBJ whole genome shotgun (WGS) entry which is preliminary data.</text>
</comment>
<evidence type="ECO:0008006" key="4">
    <source>
        <dbReference type="Google" id="ProtNLM"/>
    </source>
</evidence>
<sequence length="65" mass="7680">MLIGDIVGIFLFCAVIMLPLGYFMRDWLPRFRQWWSALLLSPRYLKSEGVRRRKPIPPAADEQDE</sequence>
<keyword evidence="1" id="KW-0812">Transmembrane</keyword>
<dbReference type="NCBIfam" id="TIGR03493">
    <property type="entry name" value="cellullose_BcsF"/>
    <property type="match status" value="1"/>
</dbReference>
<protein>
    <recommendedName>
        <fullName evidence="4">Cellulose biosynthesis protein BcsF</fullName>
    </recommendedName>
</protein>
<dbReference type="EMBL" id="MDKE01000012">
    <property type="protein sequence ID" value="OIN11922.1"/>
    <property type="molecule type" value="Genomic_DNA"/>
</dbReference>
<keyword evidence="1" id="KW-0472">Membrane</keyword>
<dbReference type="OrthoDB" id="6469731at2"/>
<accession>A0A1J4QGN6</accession>
<dbReference type="RefSeq" id="WP_071472248.1">
    <property type="nucleotide sequence ID" value="NZ_MDKE01000012.1"/>
</dbReference>